<accession>A0A5P3VWL1</accession>
<evidence type="ECO:0000313" key="2">
    <source>
        <dbReference type="Proteomes" id="UP000325743"/>
    </source>
</evidence>
<evidence type="ECO:0008006" key="3">
    <source>
        <dbReference type="Google" id="ProtNLM"/>
    </source>
</evidence>
<dbReference type="AlphaFoldDB" id="A0A5P3VWL1"/>
<proteinExistence type="predicted"/>
<geneLocation type="plasmid" evidence="1">
    <name>unnamed1</name>
</geneLocation>
<evidence type="ECO:0000313" key="1">
    <source>
        <dbReference type="EMBL" id="QEZ49089.1"/>
    </source>
</evidence>
<name>A0A5P3VWL1_9BURK</name>
<organism evidence="1 2">
    <name type="scientific">Cupriavidus oxalaticus</name>
    <dbReference type="NCBI Taxonomy" id="96344"/>
    <lineage>
        <taxon>Bacteria</taxon>
        <taxon>Pseudomonadati</taxon>
        <taxon>Pseudomonadota</taxon>
        <taxon>Betaproteobacteria</taxon>
        <taxon>Burkholderiales</taxon>
        <taxon>Burkholderiaceae</taxon>
        <taxon>Cupriavidus</taxon>
    </lineage>
</organism>
<reference evidence="1 2" key="1">
    <citation type="submission" date="2018-09" db="EMBL/GenBank/DDBJ databases">
        <title>Complete genome sequence of Cupriavidus oxalaticus T2, a bacterium capable of phenol tolerance and degradation.</title>
        <authorList>
            <person name="Yan J."/>
        </authorList>
    </citation>
    <scope>NUCLEOTIDE SEQUENCE [LARGE SCALE GENOMIC DNA]</scope>
    <source>
        <strain evidence="1 2">T2</strain>
        <plasmid evidence="1 2">unnamed1</plasmid>
    </source>
</reference>
<gene>
    <name evidence="1" type="ORF">D2917_30950</name>
</gene>
<protein>
    <recommendedName>
        <fullName evidence="3">STAS domain-containing protein</fullName>
    </recommendedName>
</protein>
<dbReference type="EMBL" id="CP032520">
    <property type="protein sequence ID" value="QEZ49089.1"/>
    <property type="molecule type" value="Genomic_DNA"/>
</dbReference>
<sequence length="72" mass="7531">MGALDLAALLGEPTSVLLVAGLQALWRERVAARSATLSVATMRGVEPPAEEMFGIEEVAVLLRRLGATPSSI</sequence>
<dbReference type="Proteomes" id="UP000325743">
    <property type="component" value="Plasmid unnamed1"/>
</dbReference>
<keyword evidence="1" id="KW-0614">Plasmid</keyword>